<dbReference type="STRING" id="307972.A0A2G8JXY1"/>
<dbReference type="Gene3D" id="1.20.1070.10">
    <property type="entry name" value="Rhodopsin 7-helix transmembrane proteins"/>
    <property type="match status" value="1"/>
</dbReference>
<feature type="transmembrane region" description="Helical" evidence="10">
    <location>
        <begin position="42"/>
        <end position="67"/>
    </location>
</feature>
<evidence type="ECO:0000313" key="12">
    <source>
        <dbReference type="EMBL" id="PIK40584.1"/>
    </source>
</evidence>
<dbReference type="Proteomes" id="UP000230750">
    <property type="component" value="Unassembled WGS sequence"/>
</dbReference>
<keyword evidence="13" id="KW-1185">Reference proteome</keyword>
<evidence type="ECO:0000256" key="6">
    <source>
        <dbReference type="ARBA" id="ARBA00023136"/>
    </source>
</evidence>
<feature type="transmembrane region" description="Helical" evidence="10">
    <location>
        <begin position="159"/>
        <end position="184"/>
    </location>
</feature>
<evidence type="ECO:0000256" key="5">
    <source>
        <dbReference type="ARBA" id="ARBA00023040"/>
    </source>
</evidence>
<dbReference type="CDD" id="cd00637">
    <property type="entry name" value="7tm_classA_rhodopsin-like"/>
    <property type="match status" value="1"/>
</dbReference>
<evidence type="ECO:0000256" key="1">
    <source>
        <dbReference type="ARBA" id="ARBA00004651"/>
    </source>
</evidence>
<keyword evidence="7 9" id="KW-0675">Receptor</keyword>
<evidence type="ECO:0000256" key="7">
    <source>
        <dbReference type="ARBA" id="ARBA00023170"/>
    </source>
</evidence>
<evidence type="ECO:0000256" key="2">
    <source>
        <dbReference type="ARBA" id="ARBA00022475"/>
    </source>
</evidence>
<dbReference type="PROSITE" id="PS50262">
    <property type="entry name" value="G_PROTEIN_RECEP_F1_2"/>
    <property type="match status" value="1"/>
</dbReference>
<dbReference type="InterPro" id="IPR000276">
    <property type="entry name" value="GPCR_Rhodpsn"/>
</dbReference>
<evidence type="ECO:0000259" key="11">
    <source>
        <dbReference type="PROSITE" id="PS50262"/>
    </source>
</evidence>
<evidence type="ECO:0000256" key="3">
    <source>
        <dbReference type="ARBA" id="ARBA00022692"/>
    </source>
</evidence>
<dbReference type="GO" id="GO:0005886">
    <property type="term" value="C:plasma membrane"/>
    <property type="evidence" value="ECO:0007669"/>
    <property type="project" value="UniProtKB-SubCell"/>
</dbReference>
<evidence type="ECO:0000256" key="4">
    <source>
        <dbReference type="ARBA" id="ARBA00022989"/>
    </source>
</evidence>
<proteinExistence type="inferred from homology"/>
<feature type="transmembrane region" description="Helical" evidence="10">
    <location>
        <begin position="117"/>
        <end position="138"/>
    </location>
</feature>
<dbReference type="PANTHER" id="PTHR24228">
    <property type="entry name" value="B2 BRADYKININ RECEPTOR/ANGIOTENSIN II RECEPTOR"/>
    <property type="match status" value="1"/>
</dbReference>
<evidence type="ECO:0000256" key="8">
    <source>
        <dbReference type="ARBA" id="ARBA00023224"/>
    </source>
</evidence>
<reference evidence="12 13" key="1">
    <citation type="journal article" date="2017" name="PLoS Biol.">
        <title>The sea cucumber genome provides insights into morphological evolution and visceral regeneration.</title>
        <authorList>
            <person name="Zhang X."/>
            <person name="Sun L."/>
            <person name="Yuan J."/>
            <person name="Sun Y."/>
            <person name="Gao Y."/>
            <person name="Zhang L."/>
            <person name="Li S."/>
            <person name="Dai H."/>
            <person name="Hamel J.F."/>
            <person name="Liu C."/>
            <person name="Yu Y."/>
            <person name="Liu S."/>
            <person name="Lin W."/>
            <person name="Guo K."/>
            <person name="Jin S."/>
            <person name="Xu P."/>
            <person name="Storey K.B."/>
            <person name="Huan P."/>
            <person name="Zhang T."/>
            <person name="Zhou Y."/>
            <person name="Zhang J."/>
            <person name="Lin C."/>
            <person name="Li X."/>
            <person name="Xing L."/>
            <person name="Huo D."/>
            <person name="Sun M."/>
            <person name="Wang L."/>
            <person name="Mercier A."/>
            <person name="Li F."/>
            <person name="Yang H."/>
            <person name="Xiang J."/>
        </authorList>
    </citation>
    <scope>NUCLEOTIDE SEQUENCE [LARGE SCALE GENOMIC DNA]</scope>
    <source>
        <strain evidence="12">Shaxun</strain>
        <tissue evidence="12">Muscle</tissue>
    </source>
</reference>
<comment type="caution">
    <text evidence="12">The sequence shown here is derived from an EMBL/GenBank/DDBJ whole genome shotgun (WGS) entry which is preliminary data.</text>
</comment>
<feature type="transmembrane region" description="Helical" evidence="10">
    <location>
        <begin position="320"/>
        <end position="341"/>
    </location>
</feature>
<organism evidence="12 13">
    <name type="scientific">Stichopus japonicus</name>
    <name type="common">Sea cucumber</name>
    <dbReference type="NCBI Taxonomy" id="307972"/>
    <lineage>
        <taxon>Eukaryota</taxon>
        <taxon>Metazoa</taxon>
        <taxon>Echinodermata</taxon>
        <taxon>Eleutherozoa</taxon>
        <taxon>Echinozoa</taxon>
        <taxon>Holothuroidea</taxon>
        <taxon>Aspidochirotacea</taxon>
        <taxon>Aspidochirotida</taxon>
        <taxon>Stichopodidae</taxon>
        <taxon>Apostichopus</taxon>
    </lineage>
</organism>
<dbReference type="PRINTS" id="PR00237">
    <property type="entry name" value="GPCRRHODOPSN"/>
</dbReference>
<keyword evidence="3 9" id="KW-0812">Transmembrane</keyword>
<feature type="transmembrane region" description="Helical" evidence="10">
    <location>
        <begin position="289"/>
        <end position="308"/>
    </location>
</feature>
<sequence length="358" mass="40560">MMETTTYGNLSQMTTSTFDLTTAVDPRYYRYLPVPLPEVMRYLFISLCVFGFIFGSFGNILVFLAIVKFRKLRTTANAFLASLAVADFGQCIFVLPILATGLISLETIITNDILCRLFYHTTFTFSPVSIQHLILIAANRYTLINKTARTYVKLFNKRTITVLITSIWCGNTLLNLLVAFSSYGTVRFFGTDFCYVDQQNTIGVLFWVLTLLYTFLSCFIIIPVFYVLTFRTVHKSQVRVRQEQSAIDAPSLVAIISNHPSVSRNKQTTGGQRQQRKLLSASEVKLTKVNFFIFVTNVLFLSPLFFLLVINGGEVTHGKFVLIMLPIGMNSVTNPLVYCGFNRNFRGAFKALLRLQRS</sequence>
<keyword evidence="5 9" id="KW-0297">G-protein coupled receptor</keyword>
<accession>A0A2G8JXY1</accession>
<protein>
    <submittedName>
        <fullName evidence="12">Putative G-protein coupled receptor</fullName>
    </submittedName>
</protein>
<keyword evidence="6 10" id="KW-0472">Membrane</keyword>
<comment type="subcellular location">
    <subcellularLocation>
        <location evidence="1">Cell membrane</location>
        <topology evidence="1">Multi-pass membrane protein</topology>
    </subcellularLocation>
</comment>
<evidence type="ECO:0000313" key="13">
    <source>
        <dbReference type="Proteomes" id="UP000230750"/>
    </source>
</evidence>
<gene>
    <name evidence="12" type="ORF">BSL78_22569</name>
</gene>
<evidence type="ECO:0000256" key="10">
    <source>
        <dbReference type="SAM" id="Phobius"/>
    </source>
</evidence>
<dbReference type="GO" id="GO:0004930">
    <property type="term" value="F:G protein-coupled receptor activity"/>
    <property type="evidence" value="ECO:0007669"/>
    <property type="project" value="UniProtKB-KW"/>
</dbReference>
<dbReference type="AlphaFoldDB" id="A0A2G8JXY1"/>
<comment type="similarity">
    <text evidence="9">Belongs to the G-protein coupled receptor 1 family.</text>
</comment>
<dbReference type="InterPro" id="IPR017452">
    <property type="entry name" value="GPCR_Rhodpsn_7TM"/>
</dbReference>
<dbReference type="SUPFAM" id="SSF81321">
    <property type="entry name" value="Family A G protein-coupled receptor-like"/>
    <property type="match status" value="1"/>
</dbReference>
<dbReference type="PANTHER" id="PTHR24228:SF59">
    <property type="entry name" value="NEUROPEPTIDE RECEPTOR 15"/>
    <property type="match status" value="1"/>
</dbReference>
<evidence type="ECO:0000256" key="9">
    <source>
        <dbReference type="RuleBase" id="RU000688"/>
    </source>
</evidence>
<keyword evidence="8 9" id="KW-0807">Transducer</keyword>
<dbReference type="Pfam" id="PF00001">
    <property type="entry name" value="7tm_1"/>
    <property type="match status" value="1"/>
</dbReference>
<keyword evidence="2" id="KW-1003">Cell membrane</keyword>
<name>A0A2G8JXY1_STIJA</name>
<feature type="transmembrane region" description="Helical" evidence="10">
    <location>
        <begin position="79"/>
        <end position="105"/>
    </location>
</feature>
<dbReference type="PROSITE" id="PS00237">
    <property type="entry name" value="G_PROTEIN_RECEP_F1_1"/>
    <property type="match status" value="1"/>
</dbReference>
<feature type="transmembrane region" description="Helical" evidence="10">
    <location>
        <begin position="204"/>
        <end position="229"/>
    </location>
</feature>
<dbReference type="OrthoDB" id="10044919at2759"/>
<feature type="domain" description="G-protein coupled receptors family 1 profile" evidence="11">
    <location>
        <begin position="58"/>
        <end position="338"/>
    </location>
</feature>
<keyword evidence="4 10" id="KW-1133">Transmembrane helix</keyword>
<dbReference type="EMBL" id="MRZV01001106">
    <property type="protein sequence ID" value="PIK40584.1"/>
    <property type="molecule type" value="Genomic_DNA"/>
</dbReference>